<feature type="domain" description="Peptidoglycan binding-like" evidence="1">
    <location>
        <begin position="87"/>
        <end position="139"/>
    </location>
</feature>
<feature type="domain" description="Peptidoglycan binding-like" evidence="1">
    <location>
        <begin position="223"/>
        <end position="279"/>
    </location>
</feature>
<dbReference type="RefSeq" id="WP_152803383.1">
    <property type="nucleotide sequence ID" value="NZ_WHNX01000009.1"/>
</dbReference>
<organism evidence="2 3">
    <name type="scientific">Alkalibaculum sporogenes</name>
    <dbReference type="NCBI Taxonomy" id="2655001"/>
    <lineage>
        <taxon>Bacteria</taxon>
        <taxon>Bacillati</taxon>
        <taxon>Bacillota</taxon>
        <taxon>Clostridia</taxon>
        <taxon>Eubacteriales</taxon>
        <taxon>Eubacteriaceae</taxon>
        <taxon>Alkalibaculum</taxon>
    </lineage>
</organism>
<gene>
    <name evidence="2" type="ORF">GC105_07750</name>
</gene>
<dbReference type="InterPro" id="IPR036365">
    <property type="entry name" value="PGBD-like_sf"/>
</dbReference>
<comment type="caution">
    <text evidence="2">The sequence shown here is derived from an EMBL/GenBank/DDBJ whole genome shotgun (WGS) entry which is preliminary data.</text>
</comment>
<evidence type="ECO:0000259" key="1">
    <source>
        <dbReference type="Pfam" id="PF01471"/>
    </source>
</evidence>
<dbReference type="InterPro" id="IPR002477">
    <property type="entry name" value="Peptidoglycan-bd-like"/>
</dbReference>
<dbReference type="EMBL" id="WHNX01000009">
    <property type="protein sequence ID" value="MPW25682.1"/>
    <property type="molecule type" value="Genomic_DNA"/>
</dbReference>
<dbReference type="PANTHER" id="PTHR41533">
    <property type="entry name" value="L,D-TRANSPEPTIDASE HI_1667-RELATED"/>
    <property type="match status" value="1"/>
</dbReference>
<dbReference type="InterPro" id="IPR036366">
    <property type="entry name" value="PGBDSf"/>
</dbReference>
<name>A0A6A7K8G9_9FIRM</name>
<dbReference type="Pfam" id="PF01471">
    <property type="entry name" value="PG_binding_1"/>
    <property type="match status" value="3"/>
</dbReference>
<reference evidence="2 3" key="1">
    <citation type="submission" date="2019-10" db="EMBL/GenBank/DDBJ databases">
        <title>Alkalibaculum tamaniensis sp.nov., a new alkaliphilic acetogen, isolated on methoxylated aromatics from a mud volcano.</title>
        <authorList>
            <person name="Khomyakova M.A."/>
            <person name="Merkel A.Y."/>
            <person name="Bonch-Osmolovskaya E.A."/>
            <person name="Slobodkin A.I."/>
        </authorList>
    </citation>
    <scope>NUCLEOTIDE SEQUENCE [LARGE SCALE GENOMIC DNA]</scope>
    <source>
        <strain evidence="2 3">M08DMB</strain>
    </source>
</reference>
<evidence type="ECO:0000313" key="3">
    <source>
        <dbReference type="Proteomes" id="UP000440004"/>
    </source>
</evidence>
<dbReference type="InterPro" id="IPR052905">
    <property type="entry name" value="LD-transpeptidase_YkuD-like"/>
</dbReference>
<evidence type="ECO:0000313" key="2">
    <source>
        <dbReference type="EMBL" id="MPW25682.1"/>
    </source>
</evidence>
<keyword evidence="3" id="KW-1185">Reference proteome</keyword>
<dbReference type="PANTHER" id="PTHR41533:SF1">
    <property type="entry name" value="L,D-TRANSPEPTIDASE YCBB-RELATED"/>
    <property type="match status" value="1"/>
</dbReference>
<dbReference type="AlphaFoldDB" id="A0A6A7K8G9"/>
<proteinExistence type="predicted"/>
<dbReference type="Gene3D" id="1.10.101.10">
    <property type="entry name" value="PGBD-like superfamily/PGBD"/>
    <property type="match status" value="3"/>
</dbReference>
<protein>
    <recommendedName>
        <fullName evidence="1">Peptidoglycan binding-like domain-containing protein</fullName>
    </recommendedName>
</protein>
<sequence length="284" mass="32465">MKLFKNLVMYCIVIILIMSLTSSFEFSRANTKNITKLSIKSEKMQNVFFNSYNTKENTQEDGSEVTGDTNLVDQSIDTSVIHTIGDSGEDVFRYQKILYYMDYIKNIPDGNFGDEMYSAVESFQESKDLEVTGKLDSQTQLLLLNEKIEYIQGKSGDEILEYQLILYYLDYMQNYPEGQYGSGTVTSVKKYQKDKSLEETGLLNTQTQEALKQEQITYKLGKRGDEIKEYQKALITLDYLSGSADGQYGNNTLNAVKQFQKDNNLEETGTIDKPTQEILNKSIE</sequence>
<dbReference type="SUPFAM" id="SSF47090">
    <property type="entry name" value="PGBD-like"/>
    <property type="match status" value="3"/>
</dbReference>
<accession>A0A6A7K8G9</accession>
<dbReference type="Proteomes" id="UP000440004">
    <property type="component" value="Unassembled WGS sequence"/>
</dbReference>
<feature type="domain" description="Peptidoglycan binding-like" evidence="1">
    <location>
        <begin position="155"/>
        <end position="211"/>
    </location>
</feature>